<dbReference type="KEGG" id="sap:Sulac_0508"/>
<feature type="transmembrane region" description="Helical" evidence="7">
    <location>
        <begin position="77"/>
        <end position="95"/>
    </location>
</feature>
<sequence>MSNTQTLWRSRKFLWFAVGNTGNNVGDALYAIVMPLFVYHLTHHLTAMSVMTALAMSPLLFGPGTGVLVDRWGANRLVAPALGIQVIAGSLIAILGMTHRLPIGLLYVLGGILEVAGGVYRGAWMAALPRLFPGRGPEARAALGILYVITTLIGPFLSGLLLPRLGYIALLWINVASYILPIVVSITGVPYPVTLPETTRISVVHQLLEGWAALRSLPVLFRAILIEAAQNLVISSGLTTVLIYYLRHTFHLAPGWVSWIVMADGVGALIASIVVPRWGPKGIRWIPVVGSGLAAGASFLLMVSVWWIVPVVLVLLPLGVTGISTAIEMAVYHQIAPDVLGRVNGISRLIRGLPAFACPLLLAALTHVLTVQGTFLVIAVMMTMLAAATLHLTRKTKITKVDPLSRQIFAE</sequence>
<feature type="domain" description="Major facilitator superfamily (MFS) profile" evidence="8">
    <location>
        <begin position="12"/>
        <end position="397"/>
    </location>
</feature>
<evidence type="ECO:0000256" key="2">
    <source>
        <dbReference type="ARBA" id="ARBA00022448"/>
    </source>
</evidence>
<dbReference type="InterPro" id="IPR036259">
    <property type="entry name" value="MFS_trans_sf"/>
</dbReference>
<feature type="transmembrane region" description="Helical" evidence="7">
    <location>
        <begin position="141"/>
        <end position="161"/>
    </location>
</feature>
<dbReference type="GO" id="GO:0005886">
    <property type="term" value="C:plasma membrane"/>
    <property type="evidence" value="ECO:0007669"/>
    <property type="project" value="UniProtKB-SubCell"/>
</dbReference>
<keyword evidence="5 7" id="KW-1133">Transmembrane helix</keyword>
<keyword evidence="6 7" id="KW-0472">Membrane</keyword>
<dbReference type="STRING" id="679936.Sulac_0508"/>
<dbReference type="Pfam" id="PF07690">
    <property type="entry name" value="MFS_1"/>
    <property type="match status" value="2"/>
</dbReference>
<organism evidence="9 10">
    <name type="scientific">Sulfobacillus acidophilus (strain ATCC 700253 / DSM 10332 / NAL)</name>
    <dbReference type="NCBI Taxonomy" id="679936"/>
    <lineage>
        <taxon>Bacteria</taxon>
        <taxon>Bacillati</taxon>
        <taxon>Bacillota</taxon>
        <taxon>Clostridia</taxon>
        <taxon>Eubacteriales</taxon>
        <taxon>Clostridiales Family XVII. Incertae Sedis</taxon>
        <taxon>Sulfobacillus</taxon>
    </lineage>
</organism>
<accession>G8TYT9</accession>
<dbReference type="InterPro" id="IPR011701">
    <property type="entry name" value="MFS"/>
</dbReference>
<dbReference type="GO" id="GO:0022857">
    <property type="term" value="F:transmembrane transporter activity"/>
    <property type="evidence" value="ECO:0007669"/>
    <property type="project" value="InterPro"/>
</dbReference>
<reference evidence="10" key="1">
    <citation type="submission" date="2011-12" db="EMBL/GenBank/DDBJ databases">
        <title>The complete genome of chromosome of Sulfobacillus acidophilus DSM 10332.</title>
        <authorList>
            <person name="Lucas S."/>
            <person name="Han J."/>
            <person name="Lapidus A."/>
            <person name="Bruce D."/>
            <person name="Goodwin L."/>
            <person name="Pitluck S."/>
            <person name="Peters L."/>
            <person name="Kyrpides N."/>
            <person name="Mavromatis K."/>
            <person name="Ivanova N."/>
            <person name="Mikhailova N."/>
            <person name="Chertkov O."/>
            <person name="Saunders E."/>
            <person name="Detter J.C."/>
            <person name="Tapia R."/>
            <person name="Han C."/>
            <person name="Land M."/>
            <person name="Hauser L."/>
            <person name="Markowitz V."/>
            <person name="Cheng J.-F."/>
            <person name="Hugenholtz P."/>
            <person name="Woyke T."/>
            <person name="Wu D."/>
            <person name="Pukall R."/>
            <person name="Gehrich-Schroeter G."/>
            <person name="Schneider S."/>
            <person name="Klenk H.-P."/>
            <person name="Eisen J.A."/>
        </authorList>
    </citation>
    <scope>NUCLEOTIDE SEQUENCE [LARGE SCALE GENOMIC DNA]</scope>
    <source>
        <strain evidence="10">ATCC 700253 / DSM 10332 / NAL</strain>
    </source>
</reference>
<keyword evidence="3" id="KW-1003">Cell membrane</keyword>
<feature type="transmembrane region" description="Helical" evidence="7">
    <location>
        <begin position="167"/>
        <end position="191"/>
    </location>
</feature>
<evidence type="ECO:0000259" key="8">
    <source>
        <dbReference type="PROSITE" id="PS50850"/>
    </source>
</evidence>
<reference evidence="9 10" key="2">
    <citation type="journal article" date="2012" name="Stand. Genomic Sci.">
        <title>Complete genome sequence of the moderately thermophilic mineral-sulfide-oxidizing firmicute Sulfobacillus acidophilus type strain (NAL(T)).</title>
        <authorList>
            <person name="Anderson I."/>
            <person name="Chertkov O."/>
            <person name="Chen A."/>
            <person name="Saunders E."/>
            <person name="Lapidus A."/>
            <person name="Nolan M."/>
            <person name="Lucas S."/>
            <person name="Hammon N."/>
            <person name="Deshpande S."/>
            <person name="Cheng J.F."/>
            <person name="Han C."/>
            <person name="Tapia R."/>
            <person name="Goodwin L.A."/>
            <person name="Pitluck S."/>
            <person name="Liolios K."/>
            <person name="Pagani I."/>
            <person name="Ivanova N."/>
            <person name="Mikhailova N."/>
            <person name="Pati A."/>
            <person name="Palaniappan K."/>
            <person name="Land M."/>
            <person name="Pan C."/>
            <person name="Rohde M."/>
            <person name="Pukall R."/>
            <person name="Goker M."/>
            <person name="Detter J.C."/>
            <person name="Woyke T."/>
            <person name="Bristow J."/>
            <person name="Eisen J.A."/>
            <person name="Markowitz V."/>
            <person name="Hugenholtz P."/>
            <person name="Kyrpides N.C."/>
            <person name="Klenk H.P."/>
            <person name="Mavromatis K."/>
        </authorList>
    </citation>
    <scope>NUCLEOTIDE SEQUENCE [LARGE SCALE GENOMIC DNA]</scope>
    <source>
        <strain evidence="10">ATCC 700253 / DSM 10332 / NAL</strain>
    </source>
</reference>
<feature type="transmembrane region" description="Helical" evidence="7">
    <location>
        <begin position="101"/>
        <end position="120"/>
    </location>
</feature>
<dbReference type="PANTHER" id="PTHR23513">
    <property type="entry name" value="INTEGRAL MEMBRANE EFFLUX PROTEIN-RELATED"/>
    <property type="match status" value="1"/>
</dbReference>
<feature type="transmembrane region" description="Helical" evidence="7">
    <location>
        <begin position="224"/>
        <end position="244"/>
    </location>
</feature>
<dbReference type="InterPro" id="IPR020846">
    <property type="entry name" value="MFS_dom"/>
</dbReference>
<evidence type="ECO:0000313" key="9">
    <source>
        <dbReference type="EMBL" id="AEW04054.1"/>
    </source>
</evidence>
<keyword evidence="4 7" id="KW-0812">Transmembrane</keyword>
<dbReference type="SUPFAM" id="SSF103473">
    <property type="entry name" value="MFS general substrate transporter"/>
    <property type="match status" value="1"/>
</dbReference>
<feature type="transmembrane region" description="Helical" evidence="7">
    <location>
        <begin position="282"/>
        <end position="301"/>
    </location>
</feature>
<keyword evidence="2" id="KW-0813">Transport</keyword>
<dbReference type="PATRIC" id="fig|679936.5.peg.532"/>
<dbReference type="HOGENOM" id="CLU_670748_0_0_9"/>
<evidence type="ECO:0000256" key="5">
    <source>
        <dbReference type="ARBA" id="ARBA00022989"/>
    </source>
</evidence>
<dbReference type="CDD" id="cd06173">
    <property type="entry name" value="MFS_MefA_like"/>
    <property type="match status" value="1"/>
</dbReference>
<name>G8TYT9_SULAD</name>
<feature type="transmembrane region" description="Helical" evidence="7">
    <location>
        <begin position="375"/>
        <end position="393"/>
    </location>
</feature>
<dbReference type="Gene3D" id="1.20.1250.20">
    <property type="entry name" value="MFS general substrate transporter like domains"/>
    <property type="match status" value="1"/>
</dbReference>
<evidence type="ECO:0000256" key="4">
    <source>
        <dbReference type="ARBA" id="ARBA00022692"/>
    </source>
</evidence>
<feature type="transmembrane region" description="Helical" evidence="7">
    <location>
        <begin position="12"/>
        <end position="33"/>
    </location>
</feature>
<comment type="subcellular location">
    <subcellularLocation>
        <location evidence="1">Cell membrane</location>
        <topology evidence="1">Multi-pass membrane protein</topology>
    </subcellularLocation>
</comment>
<feature type="transmembrane region" description="Helical" evidence="7">
    <location>
        <begin position="256"/>
        <end position="275"/>
    </location>
</feature>
<evidence type="ECO:0000313" key="10">
    <source>
        <dbReference type="Proteomes" id="UP000005439"/>
    </source>
</evidence>
<evidence type="ECO:0000256" key="1">
    <source>
        <dbReference type="ARBA" id="ARBA00004651"/>
    </source>
</evidence>
<evidence type="ECO:0000256" key="3">
    <source>
        <dbReference type="ARBA" id="ARBA00022475"/>
    </source>
</evidence>
<keyword evidence="10" id="KW-1185">Reference proteome</keyword>
<proteinExistence type="predicted"/>
<feature type="transmembrane region" description="Helical" evidence="7">
    <location>
        <begin position="307"/>
        <end position="331"/>
    </location>
</feature>
<dbReference type="Proteomes" id="UP000005439">
    <property type="component" value="Chromosome"/>
</dbReference>
<gene>
    <name evidence="9" type="ordered locus">Sulac_0508</name>
</gene>
<evidence type="ECO:0000256" key="7">
    <source>
        <dbReference type="SAM" id="Phobius"/>
    </source>
</evidence>
<evidence type="ECO:0000256" key="6">
    <source>
        <dbReference type="ARBA" id="ARBA00023136"/>
    </source>
</evidence>
<protein>
    <submittedName>
        <fullName evidence="9">Major facilitator superfamily MFS_1</fullName>
    </submittedName>
</protein>
<dbReference type="PROSITE" id="PS50850">
    <property type="entry name" value="MFS"/>
    <property type="match status" value="1"/>
</dbReference>
<dbReference type="PANTHER" id="PTHR23513:SF6">
    <property type="entry name" value="MAJOR FACILITATOR SUPERFAMILY ASSOCIATED DOMAIN-CONTAINING PROTEIN"/>
    <property type="match status" value="1"/>
</dbReference>
<dbReference type="EMBL" id="CP003179">
    <property type="protein sequence ID" value="AEW04054.1"/>
    <property type="molecule type" value="Genomic_DNA"/>
</dbReference>
<dbReference type="AlphaFoldDB" id="G8TYT9"/>